<feature type="chain" id="PRO_5041935191" evidence="1">
    <location>
        <begin position="21"/>
        <end position="518"/>
    </location>
</feature>
<comment type="caution">
    <text evidence="2">The sequence shown here is derived from an EMBL/GenBank/DDBJ whole genome shotgun (WGS) entry which is preliminary data.</text>
</comment>
<sequence>MHYTTLASLTLVALSQLSQAVVIIPRSNDVGVSTTASSTICACISGSITVANKDCGSIAVSDELCTCVSILADTVSKCKLSPIKTALSIASSAQVVLSLTDKIKTQPTQATCTHPDNSTPVCTSVDLCGFTCNDGYSKVGNTCVSNTPTTDVSTVSTVCGCISGTFNVRGKNCGSFAASDGLCTCISILDTFVASTTLSPIKVALGIASSVDVIAALTSTINTSTGPKSVCTHPSNSSPSCSSNDICGFTCKSGFTKSGNSCVPTPPPATSVTVSSTVCACVSGAFSVRGKSCGSFGISGGDELCTCISVLDTFVTSTTLSPIKLGLSIASSADVVLSLTDKINTGSHKSTCSHPDNSTPACTSSNICGFTCKAGFTKSGNSCVAIPPPTTVDVSVSTTVCACISGTITLGSTDCGSISTSDALCTCTSVLADVIVKTSLSPIKKALTIGSSLDVVASLTAKINSSPRSTCSHPDNSTPSCTQSNLCAFTCNNGFKLGGGKCVKQGLLSGLLSSIFHF</sequence>
<dbReference type="Proteomes" id="UP001221142">
    <property type="component" value="Unassembled WGS sequence"/>
</dbReference>
<dbReference type="AlphaFoldDB" id="A0AAD7FPU8"/>
<feature type="signal peptide" evidence="1">
    <location>
        <begin position="1"/>
        <end position="20"/>
    </location>
</feature>
<evidence type="ECO:0000313" key="2">
    <source>
        <dbReference type="EMBL" id="KAJ7636628.1"/>
    </source>
</evidence>
<keyword evidence="3" id="KW-1185">Reference proteome</keyword>
<protein>
    <submittedName>
        <fullName evidence="2">Uncharacterized protein</fullName>
    </submittedName>
</protein>
<gene>
    <name evidence="2" type="ORF">FB45DRAFT_448352</name>
</gene>
<evidence type="ECO:0000256" key="1">
    <source>
        <dbReference type="SAM" id="SignalP"/>
    </source>
</evidence>
<organism evidence="2 3">
    <name type="scientific">Roridomyces roridus</name>
    <dbReference type="NCBI Taxonomy" id="1738132"/>
    <lineage>
        <taxon>Eukaryota</taxon>
        <taxon>Fungi</taxon>
        <taxon>Dikarya</taxon>
        <taxon>Basidiomycota</taxon>
        <taxon>Agaricomycotina</taxon>
        <taxon>Agaricomycetes</taxon>
        <taxon>Agaricomycetidae</taxon>
        <taxon>Agaricales</taxon>
        <taxon>Marasmiineae</taxon>
        <taxon>Mycenaceae</taxon>
        <taxon>Roridomyces</taxon>
    </lineage>
</organism>
<dbReference type="EMBL" id="JARKIF010000006">
    <property type="protein sequence ID" value="KAJ7636628.1"/>
    <property type="molecule type" value="Genomic_DNA"/>
</dbReference>
<reference evidence="2" key="1">
    <citation type="submission" date="2023-03" db="EMBL/GenBank/DDBJ databases">
        <title>Massive genome expansion in bonnet fungi (Mycena s.s.) driven by repeated elements and novel gene families across ecological guilds.</title>
        <authorList>
            <consortium name="Lawrence Berkeley National Laboratory"/>
            <person name="Harder C.B."/>
            <person name="Miyauchi S."/>
            <person name="Viragh M."/>
            <person name="Kuo A."/>
            <person name="Thoen E."/>
            <person name="Andreopoulos B."/>
            <person name="Lu D."/>
            <person name="Skrede I."/>
            <person name="Drula E."/>
            <person name="Henrissat B."/>
            <person name="Morin E."/>
            <person name="Kohler A."/>
            <person name="Barry K."/>
            <person name="LaButti K."/>
            <person name="Morin E."/>
            <person name="Salamov A."/>
            <person name="Lipzen A."/>
            <person name="Mereny Z."/>
            <person name="Hegedus B."/>
            <person name="Baldrian P."/>
            <person name="Stursova M."/>
            <person name="Weitz H."/>
            <person name="Taylor A."/>
            <person name="Grigoriev I.V."/>
            <person name="Nagy L.G."/>
            <person name="Martin F."/>
            <person name="Kauserud H."/>
        </authorList>
    </citation>
    <scope>NUCLEOTIDE SEQUENCE</scope>
    <source>
        <strain evidence="2">9284</strain>
    </source>
</reference>
<accession>A0AAD7FPU8</accession>
<proteinExistence type="predicted"/>
<evidence type="ECO:0000313" key="3">
    <source>
        <dbReference type="Proteomes" id="UP001221142"/>
    </source>
</evidence>
<keyword evidence="1" id="KW-0732">Signal</keyword>
<name>A0AAD7FPU8_9AGAR</name>